<evidence type="ECO:0000256" key="1">
    <source>
        <dbReference type="SAM" id="SignalP"/>
    </source>
</evidence>
<dbReference type="InterPro" id="IPR056825">
    <property type="entry name" value="Agd3_C"/>
</dbReference>
<dbReference type="Pfam" id="PF25116">
    <property type="entry name" value="CBM87_Agd3"/>
    <property type="match status" value="1"/>
</dbReference>
<dbReference type="EMBL" id="FJOG01000024">
    <property type="protein sequence ID" value="CZR63640.1"/>
    <property type="molecule type" value="Genomic_DNA"/>
</dbReference>
<feature type="domain" description="Agd3 deacetylase" evidence="2">
    <location>
        <begin position="298"/>
        <end position="668"/>
    </location>
</feature>
<dbReference type="STRING" id="576137.A0A1L7XF19"/>
<dbReference type="PANTHER" id="PTHR31002:SF34">
    <property type="entry name" value="CELL WALL PROTEIN CWP1-RELATED"/>
    <property type="match status" value="1"/>
</dbReference>
<dbReference type="OrthoDB" id="2113314at2759"/>
<dbReference type="Pfam" id="PF25117">
    <property type="entry name" value="Agd3_C"/>
    <property type="match status" value="1"/>
</dbReference>
<dbReference type="AlphaFoldDB" id="A0A1L7XF19"/>
<evidence type="ECO:0000259" key="2">
    <source>
        <dbReference type="Pfam" id="PF25115"/>
    </source>
</evidence>
<accession>A0A1L7XF19</accession>
<evidence type="ECO:0000259" key="4">
    <source>
        <dbReference type="Pfam" id="PF25117"/>
    </source>
</evidence>
<feature type="domain" description="Agd3 CBM87" evidence="3">
    <location>
        <begin position="96"/>
        <end position="284"/>
    </location>
</feature>
<reference evidence="5 6" key="1">
    <citation type="submission" date="2016-03" db="EMBL/GenBank/DDBJ databases">
        <authorList>
            <person name="Ploux O."/>
        </authorList>
    </citation>
    <scope>NUCLEOTIDE SEQUENCE [LARGE SCALE GENOMIC DNA]</scope>
    <source>
        <strain evidence="5 6">UAMH 11012</strain>
    </source>
</reference>
<dbReference type="PANTHER" id="PTHR31002">
    <property type="entry name" value="SERIPAUPERIN"/>
    <property type="match status" value="1"/>
</dbReference>
<sequence length="741" mass="79637">MVFFFFRNHVFGVLFLLAPVVLGGYDGRNATATHFHGPTETMVMNNQSRHWRPPFWEPKPVKVSPNITIIANTSTIAPEDASEKHVKRQAGVTQSKSTFLVIARDATSAYSAKSGLNDYGIPFEVLIVPAGGVALPPLSTATGVGNYGGFVILSEVSYADANGNYASALTSAQWNTLYTYQRTFGARMVRLDVVPSAATGTTALGSCCDGTLEQWMAISDQSQFPTAGIVVGAGLSTKGLYHYPASISNSTLATAFALFGTTTGFTSNTVAGVINNFGGGRQQVRGTYGDAGYRRVMFNTQIDDMFLTSPIYSGGTFRVEPADLAPHITWMASVNAKLPPGSNWTMEVGHNGNGNIGSSNDIDLAVAPTCGNGPINYAAQPDPTAASLEYVKPLGSGTSLWPSYATTYGYSLACVQLDPLQNWWAKPANRDAFMHISHTFTHEAQDAATYSDVMKEISWNQAWIAQWGLNGAKWFSGRGLIPPAITGLHNGDALKAWSDNGLVNAVGDNTRPVLLNPINEHWPLITTVSADNFAVPFPLPLFPILTFPKCDTTTCDVAEWKAIATGSGTILDLLALEQATNVRHLLSLHHDAFMFHQANLRQADVANTTLGQGLTAKAGKWSLFQMWVEVVLAEFVRVVTWPIISLKHDDIASAFAQRMVRDNCNYTMTLSLDATAKTITGFTLGSANGDTCAASIPVTVPGPLKSTRRMVTEQLGGDPLTVWVDLKGAGEGFDLKTAVPW</sequence>
<dbReference type="InterPro" id="IPR056827">
    <property type="entry name" value="CBM87_Agd3"/>
</dbReference>
<dbReference type="Pfam" id="PF25115">
    <property type="entry name" value="Agd3_CE"/>
    <property type="match status" value="1"/>
</dbReference>
<dbReference type="Proteomes" id="UP000184330">
    <property type="component" value="Unassembled WGS sequence"/>
</dbReference>
<organism evidence="5 6">
    <name type="scientific">Phialocephala subalpina</name>
    <dbReference type="NCBI Taxonomy" id="576137"/>
    <lineage>
        <taxon>Eukaryota</taxon>
        <taxon>Fungi</taxon>
        <taxon>Dikarya</taxon>
        <taxon>Ascomycota</taxon>
        <taxon>Pezizomycotina</taxon>
        <taxon>Leotiomycetes</taxon>
        <taxon>Helotiales</taxon>
        <taxon>Mollisiaceae</taxon>
        <taxon>Phialocephala</taxon>
        <taxon>Phialocephala fortinii species complex</taxon>
    </lineage>
</organism>
<keyword evidence="6" id="KW-1185">Reference proteome</keyword>
<evidence type="ECO:0000259" key="3">
    <source>
        <dbReference type="Pfam" id="PF25116"/>
    </source>
</evidence>
<feature type="chain" id="PRO_5012250762" evidence="1">
    <location>
        <begin position="24"/>
        <end position="741"/>
    </location>
</feature>
<dbReference type="InterPro" id="IPR056826">
    <property type="entry name" value="Agd3_CE"/>
</dbReference>
<protein>
    <submittedName>
        <fullName evidence="5">Related to extracellular serine-rich protein</fullName>
    </submittedName>
</protein>
<feature type="signal peptide" evidence="1">
    <location>
        <begin position="1"/>
        <end position="23"/>
    </location>
</feature>
<keyword evidence="1" id="KW-0732">Signal</keyword>
<dbReference type="InterPro" id="IPR050788">
    <property type="entry name" value="Yeast_SRP1/TIP1_CWP"/>
</dbReference>
<proteinExistence type="predicted"/>
<evidence type="ECO:0000313" key="5">
    <source>
        <dbReference type="EMBL" id="CZR63640.1"/>
    </source>
</evidence>
<feature type="domain" description="Agd3 C-terminal" evidence="4">
    <location>
        <begin position="675"/>
        <end position="739"/>
    </location>
</feature>
<evidence type="ECO:0000313" key="6">
    <source>
        <dbReference type="Proteomes" id="UP000184330"/>
    </source>
</evidence>
<name>A0A1L7XF19_9HELO</name>
<gene>
    <name evidence="5" type="ORF">PAC_13537</name>
</gene>